<name>A0ACC0VTA0_9STRA</name>
<sequence>MEELVGEWDIHPDQVKTTQELLKAALPTCRNQRVRNMAIGSVYFELKAVSTVKEKETDESVARITKLAHDTCVKFTRVHHYPVEHAYVVKATLYMYFTETTRPGIRDIIEMFIEKNFYDYLRRSNESIPLTVPVLNT</sequence>
<comment type="caution">
    <text evidence="1">The sequence shown here is derived from an EMBL/GenBank/DDBJ whole genome shotgun (WGS) entry which is preliminary data.</text>
</comment>
<dbReference type="EMBL" id="CM047587">
    <property type="protein sequence ID" value="KAI9908691.1"/>
    <property type="molecule type" value="Genomic_DNA"/>
</dbReference>
<evidence type="ECO:0000313" key="1">
    <source>
        <dbReference type="EMBL" id="KAI9908691.1"/>
    </source>
</evidence>
<reference evidence="1 2" key="1">
    <citation type="journal article" date="2022" name="bioRxiv">
        <title>The genome of the oomycete Peronosclerospora sorghi, a cosmopolitan pathogen of maize and sorghum, is inflated with dispersed pseudogenes.</title>
        <authorList>
            <person name="Fletcher K."/>
            <person name="Martin F."/>
            <person name="Isakeit T."/>
            <person name="Cavanaugh K."/>
            <person name="Magill C."/>
            <person name="Michelmore R."/>
        </authorList>
    </citation>
    <scope>NUCLEOTIDE SEQUENCE [LARGE SCALE GENOMIC DNA]</scope>
    <source>
        <strain evidence="1">P6</strain>
    </source>
</reference>
<dbReference type="Proteomes" id="UP001163321">
    <property type="component" value="Chromosome 8"/>
</dbReference>
<evidence type="ECO:0000313" key="2">
    <source>
        <dbReference type="Proteomes" id="UP001163321"/>
    </source>
</evidence>
<protein>
    <submittedName>
        <fullName evidence="1">Uncharacterized protein</fullName>
    </submittedName>
</protein>
<proteinExistence type="predicted"/>
<accession>A0ACC0VTA0</accession>
<organism evidence="1 2">
    <name type="scientific">Peronosclerospora sorghi</name>
    <dbReference type="NCBI Taxonomy" id="230839"/>
    <lineage>
        <taxon>Eukaryota</taxon>
        <taxon>Sar</taxon>
        <taxon>Stramenopiles</taxon>
        <taxon>Oomycota</taxon>
        <taxon>Peronosporomycetes</taxon>
        <taxon>Peronosporales</taxon>
        <taxon>Peronosporaceae</taxon>
        <taxon>Peronosclerospora</taxon>
    </lineage>
</organism>
<gene>
    <name evidence="1" type="ORF">PsorP6_016311</name>
</gene>
<keyword evidence="2" id="KW-1185">Reference proteome</keyword>